<accession>A0A9Q1ASY9</accession>
<comment type="caution">
    <text evidence="2">The sequence shown here is derived from an EMBL/GenBank/DDBJ whole genome shotgun (WGS) entry which is preliminary data.</text>
</comment>
<dbReference type="EMBL" id="JAPFRF010000016">
    <property type="protein sequence ID" value="KAJ7309623.1"/>
    <property type="molecule type" value="Genomic_DNA"/>
</dbReference>
<proteinExistence type="predicted"/>
<feature type="region of interest" description="Disordered" evidence="1">
    <location>
        <begin position="103"/>
        <end position="129"/>
    </location>
</feature>
<organism evidence="2 3">
    <name type="scientific">Phrynocephalus forsythii</name>
    <dbReference type="NCBI Taxonomy" id="171643"/>
    <lineage>
        <taxon>Eukaryota</taxon>
        <taxon>Metazoa</taxon>
        <taxon>Chordata</taxon>
        <taxon>Craniata</taxon>
        <taxon>Vertebrata</taxon>
        <taxon>Euteleostomi</taxon>
        <taxon>Lepidosauria</taxon>
        <taxon>Squamata</taxon>
        <taxon>Bifurcata</taxon>
        <taxon>Unidentata</taxon>
        <taxon>Episquamata</taxon>
        <taxon>Toxicofera</taxon>
        <taxon>Iguania</taxon>
        <taxon>Acrodonta</taxon>
        <taxon>Agamidae</taxon>
        <taxon>Agaminae</taxon>
        <taxon>Phrynocephalus</taxon>
    </lineage>
</organism>
<feature type="compositionally biased region" description="Basic and acidic residues" evidence="1">
    <location>
        <begin position="19"/>
        <end position="28"/>
    </location>
</feature>
<sequence>MQTQDRNRRNRGTICSWKGNERSEDEGRGFILTNLSEKLADGVSTGREGDTEPVEEPRQTESVRVPRCKCWQDGCSSGCCPEDAQGLGPWCYLLGEPVSPQTSRFGVEVREEQPAGSGGKERPPDPGVSFLRLAVGEGDSVWDPEGCWEHLLKPDAPLELGTIRKRFTIKPIGTERQSS</sequence>
<feature type="compositionally biased region" description="Basic and acidic residues" evidence="1">
    <location>
        <begin position="47"/>
        <end position="61"/>
    </location>
</feature>
<protein>
    <submittedName>
        <fullName evidence="2">Uncharacterized protein</fullName>
    </submittedName>
</protein>
<evidence type="ECO:0000256" key="1">
    <source>
        <dbReference type="SAM" id="MobiDB-lite"/>
    </source>
</evidence>
<name>A0A9Q1ASY9_9SAUR</name>
<feature type="region of interest" description="Disordered" evidence="1">
    <location>
        <begin position="1"/>
        <end position="63"/>
    </location>
</feature>
<keyword evidence="3" id="KW-1185">Reference proteome</keyword>
<dbReference type="Proteomes" id="UP001142489">
    <property type="component" value="Unassembled WGS sequence"/>
</dbReference>
<gene>
    <name evidence="2" type="ORF">JRQ81_007677</name>
</gene>
<evidence type="ECO:0000313" key="2">
    <source>
        <dbReference type="EMBL" id="KAJ7309623.1"/>
    </source>
</evidence>
<evidence type="ECO:0000313" key="3">
    <source>
        <dbReference type="Proteomes" id="UP001142489"/>
    </source>
</evidence>
<reference evidence="2" key="1">
    <citation type="journal article" date="2023" name="DNA Res.">
        <title>Chromosome-level genome assembly of Phrynocephalus forsythii using third-generation DNA sequencing and Hi-C analysis.</title>
        <authorList>
            <person name="Qi Y."/>
            <person name="Zhao W."/>
            <person name="Zhao Y."/>
            <person name="Niu C."/>
            <person name="Cao S."/>
            <person name="Zhang Y."/>
        </authorList>
    </citation>
    <scope>NUCLEOTIDE SEQUENCE</scope>
    <source>
        <tissue evidence="2">Muscle</tissue>
    </source>
</reference>
<feature type="compositionally biased region" description="Basic and acidic residues" evidence="1">
    <location>
        <begin position="107"/>
        <end position="124"/>
    </location>
</feature>
<dbReference type="AlphaFoldDB" id="A0A9Q1ASY9"/>